<dbReference type="SUPFAM" id="SSF53098">
    <property type="entry name" value="Ribonuclease H-like"/>
    <property type="match status" value="1"/>
</dbReference>
<protein>
    <submittedName>
        <fullName evidence="1">OLC1v1013047C1</fullName>
    </submittedName>
</protein>
<dbReference type="Gene3D" id="3.30.420.10">
    <property type="entry name" value="Ribonuclease H-like superfamily/Ribonuclease H"/>
    <property type="match status" value="1"/>
</dbReference>
<sequence length="282" mass="31450">MEAKVFFDDDKPCHASIIHAIMEQVRCLMMIHDLKIQTEEEDSFSRKDFHVAVRRVGRPCVLHIMWYPPPLNAYILSTDGSSSLGEAGYGFVIQGGGSFIYGEGGYLGGGDSFLAEISGILFSLRKCEQLHLSNVEIQTDNQVFASTLAKNLEFCKIGHKEVDCRQEKTAKVQIDMTKSKEDNSNLDSDCLVVKAVSKPGKEADKEDVHCQISKNISAKQIIDNGETILLDENDDDVENVFTEGLIENQQPLVRMELEVDSSKKVAIDEVQKEDNNSNEQNS</sequence>
<gene>
    <name evidence="1" type="ORF">OLC1_LOCUS19745</name>
</gene>
<dbReference type="GO" id="GO:0003676">
    <property type="term" value="F:nucleic acid binding"/>
    <property type="evidence" value="ECO:0007669"/>
    <property type="project" value="InterPro"/>
</dbReference>
<dbReference type="PANTHER" id="PTHR47723">
    <property type="entry name" value="OS05G0353850 PROTEIN"/>
    <property type="match status" value="1"/>
</dbReference>
<dbReference type="AlphaFoldDB" id="A0AAV1DXB8"/>
<evidence type="ECO:0000313" key="1">
    <source>
        <dbReference type="EMBL" id="CAI9112581.1"/>
    </source>
</evidence>
<dbReference type="Proteomes" id="UP001161247">
    <property type="component" value="Chromosome 7"/>
</dbReference>
<keyword evidence="2" id="KW-1185">Reference proteome</keyword>
<reference evidence="1" key="1">
    <citation type="submission" date="2023-03" db="EMBL/GenBank/DDBJ databases">
        <authorList>
            <person name="Julca I."/>
        </authorList>
    </citation>
    <scope>NUCLEOTIDE SEQUENCE</scope>
</reference>
<dbReference type="InterPro" id="IPR012337">
    <property type="entry name" value="RNaseH-like_sf"/>
</dbReference>
<accession>A0AAV1DXB8</accession>
<dbReference type="PANTHER" id="PTHR47723:SF19">
    <property type="entry name" value="POLYNUCLEOTIDYL TRANSFERASE, RIBONUCLEASE H-LIKE SUPERFAMILY PROTEIN"/>
    <property type="match status" value="1"/>
</dbReference>
<organism evidence="1 2">
    <name type="scientific">Oldenlandia corymbosa var. corymbosa</name>
    <dbReference type="NCBI Taxonomy" id="529605"/>
    <lineage>
        <taxon>Eukaryota</taxon>
        <taxon>Viridiplantae</taxon>
        <taxon>Streptophyta</taxon>
        <taxon>Embryophyta</taxon>
        <taxon>Tracheophyta</taxon>
        <taxon>Spermatophyta</taxon>
        <taxon>Magnoliopsida</taxon>
        <taxon>eudicotyledons</taxon>
        <taxon>Gunneridae</taxon>
        <taxon>Pentapetalae</taxon>
        <taxon>asterids</taxon>
        <taxon>lamiids</taxon>
        <taxon>Gentianales</taxon>
        <taxon>Rubiaceae</taxon>
        <taxon>Rubioideae</taxon>
        <taxon>Spermacoceae</taxon>
        <taxon>Hedyotis-Oldenlandia complex</taxon>
        <taxon>Oldenlandia</taxon>
    </lineage>
</organism>
<name>A0AAV1DXB8_OLDCO</name>
<evidence type="ECO:0000313" key="2">
    <source>
        <dbReference type="Proteomes" id="UP001161247"/>
    </source>
</evidence>
<dbReference type="EMBL" id="OX459124">
    <property type="protein sequence ID" value="CAI9112581.1"/>
    <property type="molecule type" value="Genomic_DNA"/>
</dbReference>
<dbReference type="InterPro" id="IPR053151">
    <property type="entry name" value="RNase_H-like"/>
</dbReference>
<proteinExistence type="predicted"/>
<dbReference type="InterPro" id="IPR036397">
    <property type="entry name" value="RNaseH_sf"/>
</dbReference>